<sequence length="59" mass="6907">MAQSLFGFVKRATASNMVLHWLGIDVRNWSRRKLGRRIKLTLGLEYGSDMRLVKKTVDW</sequence>
<dbReference type="RefSeq" id="WP_155448177.1">
    <property type="nucleotide sequence ID" value="NZ_WNKT01000001.1"/>
</dbReference>
<dbReference type="AlphaFoldDB" id="A0A6N8EAE4"/>
<name>A0A6N8EAE4_9GAMM</name>
<protein>
    <submittedName>
        <fullName evidence="1">Uncharacterized protein</fullName>
    </submittedName>
</protein>
<dbReference type="EMBL" id="WNKT01000001">
    <property type="protein sequence ID" value="MTW19596.1"/>
    <property type="molecule type" value="Genomic_DNA"/>
</dbReference>
<comment type="caution">
    <text evidence="1">The sequence shown here is derived from an EMBL/GenBank/DDBJ whole genome shotgun (WGS) entry which is preliminary data.</text>
</comment>
<organism evidence="1 2">
    <name type="scientific">Allochromatium palmeri</name>
    <dbReference type="NCBI Taxonomy" id="231048"/>
    <lineage>
        <taxon>Bacteria</taxon>
        <taxon>Pseudomonadati</taxon>
        <taxon>Pseudomonadota</taxon>
        <taxon>Gammaproteobacteria</taxon>
        <taxon>Chromatiales</taxon>
        <taxon>Chromatiaceae</taxon>
        <taxon>Allochromatium</taxon>
    </lineage>
</organism>
<evidence type="ECO:0000313" key="2">
    <source>
        <dbReference type="Proteomes" id="UP000434044"/>
    </source>
</evidence>
<accession>A0A6N8EAE4</accession>
<proteinExistence type="predicted"/>
<dbReference type="Proteomes" id="UP000434044">
    <property type="component" value="Unassembled WGS sequence"/>
</dbReference>
<reference evidence="1 2" key="1">
    <citation type="submission" date="2019-11" db="EMBL/GenBank/DDBJ databases">
        <title>Whole-genome sequence of the anaerobic purple sulfur bacterium Allochromatium palmeri DSM 15591.</title>
        <authorList>
            <person name="Kyndt J.A."/>
            <person name="Meyer T.E."/>
        </authorList>
    </citation>
    <scope>NUCLEOTIDE SEQUENCE [LARGE SCALE GENOMIC DNA]</scope>
    <source>
        <strain evidence="1 2">DSM 15591</strain>
    </source>
</reference>
<keyword evidence="2" id="KW-1185">Reference proteome</keyword>
<gene>
    <name evidence="1" type="ORF">GJ668_00640</name>
</gene>
<evidence type="ECO:0000313" key="1">
    <source>
        <dbReference type="EMBL" id="MTW19596.1"/>
    </source>
</evidence>
<dbReference type="OrthoDB" id="9775207at2"/>